<dbReference type="Proteomes" id="UP000193642">
    <property type="component" value="Unassembled WGS sequence"/>
</dbReference>
<name>A0A1Y2CEN0_9FUNG</name>
<organism evidence="2 3">
    <name type="scientific">Rhizoclosmatium globosum</name>
    <dbReference type="NCBI Taxonomy" id="329046"/>
    <lineage>
        <taxon>Eukaryota</taxon>
        <taxon>Fungi</taxon>
        <taxon>Fungi incertae sedis</taxon>
        <taxon>Chytridiomycota</taxon>
        <taxon>Chytridiomycota incertae sedis</taxon>
        <taxon>Chytridiomycetes</taxon>
        <taxon>Chytridiales</taxon>
        <taxon>Chytriomycetaceae</taxon>
        <taxon>Rhizoclosmatium</taxon>
    </lineage>
</organism>
<dbReference type="EMBL" id="MCGO01000021">
    <property type="protein sequence ID" value="ORY44755.1"/>
    <property type="molecule type" value="Genomic_DNA"/>
</dbReference>
<evidence type="ECO:0008006" key="4">
    <source>
        <dbReference type="Google" id="ProtNLM"/>
    </source>
</evidence>
<sequence length="267" mass="28101">MYKFVVDGIWKTSAANPTQFDDHGNENNVFTFIPTEPIRVAPAVQPVIASVETVAVAAESTVTVQPAEVQKVEPKVEETKPTPVIQNVEAEQLKVVEDVKSEQIAAVDVVVPKVEVVEKKTVESKVEPTVVAKKIVEKVEQVVAGKKAVEPVVSKESATVPIIPSVIAAVQKPSTPIVASTPVVAVASPTTPTIKDTSSINSSEKKTSPSLAQRASNLFKKSDAPSPVAETTPATASSASSTGGKKGGLEGFKNMMGGNKNKNKKKK</sequence>
<accession>A0A1Y2CEN0</accession>
<evidence type="ECO:0000256" key="1">
    <source>
        <dbReference type="SAM" id="MobiDB-lite"/>
    </source>
</evidence>
<dbReference type="AlphaFoldDB" id="A0A1Y2CEN0"/>
<proteinExistence type="predicted"/>
<feature type="region of interest" description="Disordered" evidence="1">
    <location>
        <begin position="189"/>
        <end position="267"/>
    </location>
</feature>
<feature type="compositionally biased region" description="Polar residues" evidence="1">
    <location>
        <begin position="195"/>
        <end position="216"/>
    </location>
</feature>
<keyword evidence="3" id="KW-1185">Reference proteome</keyword>
<dbReference type="SUPFAM" id="SSF81296">
    <property type="entry name" value="E set domains"/>
    <property type="match status" value="1"/>
</dbReference>
<dbReference type="Gene3D" id="2.60.40.10">
    <property type="entry name" value="Immunoglobulins"/>
    <property type="match status" value="1"/>
</dbReference>
<dbReference type="InterPro" id="IPR014756">
    <property type="entry name" value="Ig_E-set"/>
</dbReference>
<comment type="caution">
    <text evidence="2">The sequence shown here is derived from an EMBL/GenBank/DDBJ whole genome shotgun (WGS) entry which is preliminary data.</text>
</comment>
<gene>
    <name evidence="2" type="ORF">BCR33DRAFT_208401</name>
</gene>
<dbReference type="InterPro" id="IPR013783">
    <property type="entry name" value="Ig-like_fold"/>
</dbReference>
<evidence type="ECO:0000313" key="3">
    <source>
        <dbReference type="Proteomes" id="UP000193642"/>
    </source>
</evidence>
<dbReference type="OrthoDB" id="5873279at2759"/>
<feature type="compositionally biased region" description="Low complexity" evidence="1">
    <location>
        <begin position="224"/>
        <end position="242"/>
    </location>
</feature>
<protein>
    <recommendedName>
        <fullName evidence="4">AMP-activated protein kinase glycogen-binding domain-containing protein</fullName>
    </recommendedName>
</protein>
<dbReference type="CDD" id="cd02859">
    <property type="entry name" value="E_set_AMPKbeta_like_N"/>
    <property type="match status" value="1"/>
</dbReference>
<reference evidence="2 3" key="1">
    <citation type="submission" date="2016-07" db="EMBL/GenBank/DDBJ databases">
        <title>Pervasive Adenine N6-methylation of Active Genes in Fungi.</title>
        <authorList>
            <consortium name="DOE Joint Genome Institute"/>
            <person name="Mondo S.J."/>
            <person name="Dannebaum R.O."/>
            <person name="Kuo R.C."/>
            <person name="Labutti K."/>
            <person name="Haridas S."/>
            <person name="Kuo A."/>
            <person name="Salamov A."/>
            <person name="Ahrendt S.R."/>
            <person name="Lipzen A."/>
            <person name="Sullivan W."/>
            <person name="Andreopoulos W.B."/>
            <person name="Clum A."/>
            <person name="Lindquist E."/>
            <person name="Daum C."/>
            <person name="Ramamoorthy G.K."/>
            <person name="Gryganskyi A."/>
            <person name="Culley D."/>
            <person name="Magnuson J.K."/>
            <person name="James T.Y."/>
            <person name="O'Malley M.A."/>
            <person name="Stajich J.E."/>
            <person name="Spatafora J.W."/>
            <person name="Visel A."/>
            <person name="Grigoriev I.V."/>
        </authorList>
    </citation>
    <scope>NUCLEOTIDE SEQUENCE [LARGE SCALE GENOMIC DNA]</scope>
    <source>
        <strain evidence="2 3">JEL800</strain>
    </source>
</reference>
<evidence type="ECO:0000313" key="2">
    <source>
        <dbReference type="EMBL" id="ORY44755.1"/>
    </source>
</evidence>